<dbReference type="InterPro" id="IPR024088">
    <property type="entry name" value="Tyr-tRNA-ligase_bac-type"/>
</dbReference>
<dbReference type="Pfam" id="PF00579">
    <property type="entry name" value="tRNA-synt_1b"/>
    <property type="match status" value="1"/>
</dbReference>
<dbReference type="PROSITE" id="PS50889">
    <property type="entry name" value="S4"/>
    <property type="match status" value="1"/>
</dbReference>
<dbReference type="EMBL" id="OZ037947">
    <property type="protein sequence ID" value="CAL1706850.1"/>
    <property type="molecule type" value="Genomic_DNA"/>
</dbReference>
<organism evidence="11 12">
    <name type="scientific">Somion occarium</name>
    <dbReference type="NCBI Taxonomy" id="3059160"/>
    <lineage>
        <taxon>Eukaryota</taxon>
        <taxon>Fungi</taxon>
        <taxon>Dikarya</taxon>
        <taxon>Basidiomycota</taxon>
        <taxon>Agaricomycotina</taxon>
        <taxon>Agaricomycetes</taxon>
        <taxon>Polyporales</taxon>
        <taxon>Cerrenaceae</taxon>
        <taxon>Somion</taxon>
    </lineage>
</organism>
<gene>
    <name evidence="11" type="ORF">GFSPODELE1_LOCUS6073</name>
</gene>
<dbReference type="InterPro" id="IPR014729">
    <property type="entry name" value="Rossmann-like_a/b/a_fold"/>
</dbReference>
<dbReference type="EC" id="6.1.1.1" evidence="1 10"/>
<dbReference type="InterPro" id="IPR001412">
    <property type="entry name" value="aa-tRNA-synth_I_CS"/>
</dbReference>
<dbReference type="SUPFAM" id="SSF52374">
    <property type="entry name" value="Nucleotidylyl transferase"/>
    <property type="match status" value="1"/>
</dbReference>
<accession>A0ABP1DG72</accession>
<dbReference type="Gene3D" id="1.10.240.10">
    <property type="entry name" value="Tyrosyl-Transfer RNA Synthetase"/>
    <property type="match status" value="1"/>
</dbReference>
<keyword evidence="12" id="KW-1185">Reference proteome</keyword>
<protein>
    <recommendedName>
        <fullName evidence="1 10">Tyrosine--tRNA ligase</fullName>
        <ecNumber evidence="1 10">6.1.1.1</ecNumber>
    </recommendedName>
    <alternativeName>
        <fullName evidence="7 10">Tyrosyl-tRNA synthetase</fullName>
    </alternativeName>
</protein>
<dbReference type="CDD" id="cd00805">
    <property type="entry name" value="TyrRS_core"/>
    <property type="match status" value="1"/>
</dbReference>
<dbReference type="Proteomes" id="UP001497453">
    <property type="component" value="Chromosome 4"/>
</dbReference>
<evidence type="ECO:0000256" key="6">
    <source>
        <dbReference type="ARBA" id="ARBA00023146"/>
    </source>
</evidence>
<keyword evidence="6 10" id="KW-0030">Aminoacyl-tRNA synthetase</keyword>
<dbReference type="PROSITE" id="PS00178">
    <property type="entry name" value="AA_TRNA_LIGASE_I"/>
    <property type="match status" value="1"/>
</dbReference>
<dbReference type="InterPro" id="IPR024107">
    <property type="entry name" value="Tyr-tRNA-ligase_bac_1"/>
</dbReference>
<dbReference type="PRINTS" id="PR01040">
    <property type="entry name" value="TRNASYNTHTYR"/>
</dbReference>
<evidence type="ECO:0000256" key="1">
    <source>
        <dbReference type="ARBA" id="ARBA00013160"/>
    </source>
</evidence>
<dbReference type="InterPro" id="IPR002307">
    <property type="entry name" value="Tyr-tRNA-ligase"/>
</dbReference>
<dbReference type="SUPFAM" id="SSF55174">
    <property type="entry name" value="Alpha-L RNA-binding motif"/>
    <property type="match status" value="1"/>
</dbReference>
<reference evidence="12" key="1">
    <citation type="submission" date="2024-04" db="EMBL/GenBank/DDBJ databases">
        <authorList>
            <person name="Shaw F."/>
            <person name="Minotto A."/>
        </authorList>
    </citation>
    <scope>NUCLEOTIDE SEQUENCE [LARGE SCALE GENOMIC DNA]</scope>
</reference>
<dbReference type="InterPro" id="IPR036986">
    <property type="entry name" value="S4_RNA-bd_sf"/>
</dbReference>
<evidence type="ECO:0000256" key="8">
    <source>
        <dbReference type="ARBA" id="ARBA00048248"/>
    </source>
</evidence>
<dbReference type="PANTHER" id="PTHR11766:SF0">
    <property type="entry name" value="TYROSINE--TRNA LIGASE, MITOCHONDRIAL"/>
    <property type="match status" value="1"/>
</dbReference>
<evidence type="ECO:0000313" key="12">
    <source>
        <dbReference type="Proteomes" id="UP001497453"/>
    </source>
</evidence>
<dbReference type="PANTHER" id="PTHR11766">
    <property type="entry name" value="TYROSYL-TRNA SYNTHETASE"/>
    <property type="match status" value="1"/>
</dbReference>
<evidence type="ECO:0000256" key="4">
    <source>
        <dbReference type="ARBA" id="ARBA00022840"/>
    </source>
</evidence>
<name>A0ABP1DG72_9APHY</name>
<dbReference type="CDD" id="cd00165">
    <property type="entry name" value="S4"/>
    <property type="match status" value="1"/>
</dbReference>
<dbReference type="Gene3D" id="3.10.290.10">
    <property type="entry name" value="RNA-binding S4 domain"/>
    <property type="match status" value="1"/>
</dbReference>
<keyword evidence="2 10" id="KW-0436">Ligase</keyword>
<evidence type="ECO:0000256" key="9">
    <source>
        <dbReference type="PROSITE-ProRule" id="PRU00182"/>
    </source>
</evidence>
<evidence type="ECO:0000256" key="7">
    <source>
        <dbReference type="ARBA" id="ARBA00033323"/>
    </source>
</evidence>
<comment type="similarity">
    <text evidence="10">Belongs to the class-I aminoacyl-tRNA synthetase family.</text>
</comment>
<dbReference type="HAMAP" id="MF_02006">
    <property type="entry name" value="Tyr_tRNA_synth_type1"/>
    <property type="match status" value="1"/>
</dbReference>
<sequence>MLSSLRIQRYRYRVLHIAREKHLSRTCIRGLHDDVLDDLKARGLVSQVSSSETKLRETLRQPQAVYVGVDPTAEYLHVGHLLPLLTLFHFYIRGHKVVPLIGGATGLVGDPSGRNTERPLSDAANVERNVEKLRSAVTKFFDSASSYARKYVSLPNTALETPHIKSNIEWFKGMGLLEFLRVVGVHARVNTMLSRESVSARLASQQGISFTEFTYQLLQAYDFYVLHKDSGCTIQIGGSDQWGNIVAGIDLINRIDPHVGSDGAHEDKAFGITTPLLTTASGAKFGKSAGNAVALDPEVTSVFDFYQFFLRTPDTDVGRYLKLFTLLPIDTIEDTLHEHKASPDARRAQQLLASEVTEMVHGAASVQKAQVVTKVLYESDLHDLKANEVLAALDGDPRLRFLPEADLLSLPVTKLAFTYGLAASNSAARQLVAMKGLYVNNRPVTEPRQTIQREDLLDNRLVILRSGSSKQVVLANQ</sequence>
<proteinExistence type="inferred from homology"/>
<evidence type="ECO:0000256" key="5">
    <source>
        <dbReference type="ARBA" id="ARBA00022917"/>
    </source>
</evidence>
<evidence type="ECO:0000256" key="2">
    <source>
        <dbReference type="ARBA" id="ARBA00022598"/>
    </source>
</evidence>
<keyword evidence="9" id="KW-0694">RNA-binding</keyword>
<keyword evidence="4 10" id="KW-0067">ATP-binding</keyword>
<keyword evidence="3 10" id="KW-0547">Nucleotide-binding</keyword>
<dbReference type="InterPro" id="IPR002305">
    <property type="entry name" value="aa-tRNA-synth_Ic"/>
</dbReference>
<evidence type="ECO:0000256" key="3">
    <source>
        <dbReference type="ARBA" id="ARBA00022741"/>
    </source>
</evidence>
<comment type="catalytic activity">
    <reaction evidence="8 10">
        <text>tRNA(Tyr) + L-tyrosine + ATP = L-tyrosyl-tRNA(Tyr) + AMP + diphosphate + H(+)</text>
        <dbReference type="Rhea" id="RHEA:10220"/>
        <dbReference type="Rhea" id="RHEA-COMP:9706"/>
        <dbReference type="Rhea" id="RHEA-COMP:9707"/>
        <dbReference type="ChEBI" id="CHEBI:15378"/>
        <dbReference type="ChEBI" id="CHEBI:30616"/>
        <dbReference type="ChEBI" id="CHEBI:33019"/>
        <dbReference type="ChEBI" id="CHEBI:58315"/>
        <dbReference type="ChEBI" id="CHEBI:78442"/>
        <dbReference type="ChEBI" id="CHEBI:78536"/>
        <dbReference type="ChEBI" id="CHEBI:456215"/>
        <dbReference type="EC" id="6.1.1.1"/>
    </reaction>
</comment>
<evidence type="ECO:0000313" key="11">
    <source>
        <dbReference type="EMBL" id="CAL1706850.1"/>
    </source>
</evidence>
<dbReference type="NCBIfam" id="TIGR00234">
    <property type="entry name" value="tyrS"/>
    <property type="match status" value="1"/>
</dbReference>
<evidence type="ECO:0000256" key="10">
    <source>
        <dbReference type="RuleBase" id="RU361234"/>
    </source>
</evidence>
<dbReference type="Gene3D" id="3.40.50.620">
    <property type="entry name" value="HUPs"/>
    <property type="match status" value="1"/>
</dbReference>
<keyword evidence="5 10" id="KW-0648">Protein biosynthesis</keyword>